<name>X0ZJ22_9ZZZZ</name>
<dbReference type="AlphaFoldDB" id="X0ZJ22"/>
<feature type="non-terminal residue" evidence="2">
    <location>
        <position position="1"/>
    </location>
</feature>
<evidence type="ECO:0000256" key="1">
    <source>
        <dbReference type="SAM" id="Phobius"/>
    </source>
</evidence>
<organism evidence="2">
    <name type="scientific">marine sediment metagenome</name>
    <dbReference type="NCBI Taxonomy" id="412755"/>
    <lineage>
        <taxon>unclassified sequences</taxon>
        <taxon>metagenomes</taxon>
        <taxon>ecological metagenomes</taxon>
    </lineage>
</organism>
<dbReference type="EMBL" id="BART01009515">
    <property type="protein sequence ID" value="GAG69640.1"/>
    <property type="molecule type" value="Genomic_DNA"/>
</dbReference>
<accession>X0ZJ22</accession>
<comment type="caution">
    <text evidence="2">The sequence shown here is derived from an EMBL/GenBank/DDBJ whole genome shotgun (WGS) entry which is preliminary data.</text>
</comment>
<protein>
    <submittedName>
        <fullName evidence="2">Uncharacterized protein</fullName>
    </submittedName>
</protein>
<evidence type="ECO:0000313" key="2">
    <source>
        <dbReference type="EMBL" id="GAG69640.1"/>
    </source>
</evidence>
<feature type="transmembrane region" description="Helical" evidence="1">
    <location>
        <begin position="6"/>
        <end position="24"/>
    </location>
</feature>
<proteinExistence type="predicted"/>
<keyword evidence="1" id="KW-0812">Transmembrane</keyword>
<gene>
    <name evidence="2" type="ORF">S01H4_21068</name>
</gene>
<reference evidence="2" key="1">
    <citation type="journal article" date="2014" name="Front. Microbiol.">
        <title>High frequency of phylogenetically diverse reductive dehalogenase-homologous genes in deep subseafloor sedimentary metagenomes.</title>
        <authorList>
            <person name="Kawai M."/>
            <person name="Futagami T."/>
            <person name="Toyoda A."/>
            <person name="Takaki Y."/>
            <person name="Nishi S."/>
            <person name="Hori S."/>
            <person name="Arai W."/>
            <person name="Tsubouchi T."/>
            <person name="Morono Y."/>
            <person name="Uchiyama I."/>
            <person name="Ito T."/>
            <person name="Fujiyama A."/>
            <person name="Inagaki F."/>
            <person name="Takami H."/>
        </authorList>
    </citation>
    <scope>NUCLEOTIDE SEQUENCE</scope>
    <source>
        <strain evidence="2">Expedition CK06-06</strain>
    </source>
</reference>
<keyword evidence="1" id="KW-1133">Transmembrane helix</keyword>
<sequence>ANAVVAAVIITSIANVFFIVGPFVRASLL</sequence>
<keyword evidence="1" id="KW-0472">Membrane</keyword>